<dbReference type="HOGENOM" id="CLU_013104_0_0_11"/>
<feature type="domain" description="ABC transporter" evidence="7">
    <location>
        <begin position="621"/>
        <end position="849"/>
    </location>
</feature>
<comment type="similarity">
    <text evidence="1">Belongs to the ABC transporter superfamily.</text>
</comment>
<dbReference type="SUPFAM" id="SSF49785">
    <property type="entry name" value="Galactose-binding domain-like"/>
    <property type="match status" value="1"/>
</dbReference>
<dbReference type="InterPro" id="IPR029058">
    <property type="entry name" value="AB_hydrolase_fold"/>
</dbReference>
<sequence length="884" mass="90586">MARVGSIGGRRRGRAGSGPAAVRAFLTGRRRPAAIAAAVVLAVLAALIAVAVSRPDAAIRTQSRFVTGTPENGGRVMLDTTLYLPRSTPAPAILLAQGFGGSKDDLDTAAHALATHGYVVLAYTARGFGRSGGLVHLDAPAYEVADASKLVTYLATLPQVLKDSPGDPRVGVAGSSYGGALGLLAAAQDKRVDAVAADITWNDLSTALFPNAGATDPGVFKKQWAGVLFSSAAGQQPGACGRFAPDLCAAYQHAATTGQSDGAMLSLLRASSPATVLDRITAPTVLIQGEQDSLFPLGQADANARGLAAHGTPVKEIWRSGGHDGTTSAKELAGYVADWFGPVLLRHGQPDTSFEVAVPGSAISTDTGQAVARTLRADDATTSRRTSHLTVAGPPQTVYAPAGGSPAAVTSVPGLGALLSTVTALGGATAPLSGSAGLATIPGQVAAFASAPLPRSMLVAGSSTITIQVAARGATDATLFASLADLDPDEGLRLPNGLVAPIHLTGLRPGVTRTVTVTLPAIVTSVPAGHRLVVTVGTTDSAYQLPTSPRAYTVALDNASLQGDLTVAGIDGRTARAGGLPWGWLLAGVAAMALLLAGVLVSGARRRARRVVVDELAAVPVVIDGLVKEYGDGFRAVDGVSFRVERGQVVGLLGPNGAGKTTALRVLMGLIRPTAGTVHVFGERVEAGAPVLSKVGPFIEGPGLLPHLSGRDNLRLFWAATGRPARDAQFDAALEIAGLGTSVERRVKTYSQGMRQRLAIAQAMLGLPELLVLDEPTNGLDPPQIAEMREVLRRYAATGRTVVISSHLLAEVEQTCTHVVVMHKGKLVAAGSVREIVGAGAPRLVVDDAEKARQILATAGVSAQVTPAQRSLEEVFLRMVGADQ</sequence>
<dbReference type="PROSITE" id="PS00211">
    <property type="entry name" value="ABC_TRANSPORTER_1"/>
    <property type="match status" value="1"/>
</dbReference>
<dbReference type="InterPro" id="IPR027417">
    <property type="entry name" value="P-loop_NTPase"/>
</dbReference>
<dbReference type="Gene3D" id="3.40.50.1820">
    <property type="entry name" value="alpha/beta hydrolase"/>
    <property type="match status" value="1"/>
</dbReference>
<keyword evidence="2" id="KW-0813">Transport</keyword>
<feature type="transmembrane region" description="Helical" evidence="6">
    <location>
        <begin position="33"/>
        <end position="52"/>
    </location>
</feature>
<dbReference type="SMART" id="SM00939">
    <property type="entry name" value="PepX_C"/>
    <property type="match status" value="1"/>
</dbReference>
<dbReference type="SUPFAM" id="SSF53474">
    <property type="entry name" value="alpha/beta-Hydrolases"/>
    <property type="match status" value="1"/>
</dbReference>
<dbReference type="eggNOG" id="COG2936">
    <property type="taxonomic scope" value="Bacteria"/>
</dbReference>
<dbReference type="InParanoid" id="E3J403"/>
<keyword evidence="5" id="KW-0067">ATP-binding</keyword>
<evidence type="ECO:0000256" key="2">
    <source>
        <dbReference type="ARBA" id="ARBA00022448"/>
    </source>
</evidence>
<evidence type="ECO:0000259" key="7">
    <source>
        <dbReference type="PROSITE" id="PS50893"/>
    </source>
</evidence>
<reference evidence="8 9" key="1">
    <citation type="submission" date="2010-10" db="EMBL/GenBank/DDBJ databases">
        <title>Complete sequence of Frankia sp. EuI1c.</title>
        <authorList>
            <consortium name="US DOE Joint Genome Institute"/>
            <person name="Lucas S."/>
            <person name="Copeland A."/>
            <person name="Lapidus A."/>
            <person name="Cheng J.-F."/>
            <person name="Bruce D."/>
            <person name="Goodwin L."/>
            <person name="Pitluck S."/>
            <person name="Chertkov O."/>
            <person name="Detter J.C."/>
            <person name="Han C."/>
            <person name="Tapia R."/>
            <person name="Land M."/>
            <person name="Hauser L."/>
            <person name="Jeffries C."/>
            <person name="Kyrpides N."/>
            <person name="Ivanova N."/>
            <person name="Mikhailova N."/>
            <person name="Beauchemin N."/>
            <person name="Sen A."/>
            <person name="Sur S.A."/>
            <person name="Gtari M."/>
            <person name="Wall L."/>
            <person name="Tisa L."/>
            <person name="Woyke T."/>
        </authorList>
    </citation>
    <scope>NUCLEOTIDE SEQUENCE [LARGE SCALE GENOMIC DNA]</scope>
    <source>
        <strain evidence="9">DSM 45817 / CECT 9037 / EuI1c</strain>
    </source>
</reference>
<dbReference type="InterPro" id="IPR013736">
    <property type="entry name" value="Xaa-Pro_dipept_C"/>
</dbReference>
<dbReference type="InterPro" id="IPR000383">
    <property type="entry name" value="Xaa-Pro-like_dom"/>
</dbReference>
<gene>
    <name evidence="8" type="ordered locus">FraEuI1c_2603</name>
</gene>
<dbReference type="KEGG" id="fri:FraEuI1c_2603"/>
<evidence type="ECO:0000256" key="6">
    <source>
        <dbReference type="SAM" id="Phobius"/>
    </source>
</evidence>
<evidence type="ECO:0000256" key="3">
    <source>
        <dbReference type="ARBA" id="ARBA00022741"/>
    </source>
</evidence>
<dbReference type="AlphaFoldDB" id="E3J403"/>
<dbReference type="SMART" id="SM00382">
    <property type="entry name" value="AAA"/>
    <property type="match status" value="1"/>
</dbReference>
<dbReference type="PANTHER" id="PTHR43335:SF4">
    <property type="entry name" value="ABC TRANSPORTER, ATP-BINDING PROTEIN"/>
    <property type="match status" value="1"/>
</dbReference>
<evidence type="ECO:0000313" key="8">
    <source>
        <dbReference type="EMBL" id="ADP80636.1"/>
    </source>
</evidence>
<dbReference type="Pfam" id="PF02129">
    <property type="entry name" value="Peptidase_S15"/>
    <property type="match status" value="1"/>
</dbReference>
<dbReference type="PANTHER" id="PTHR43335">
    <property type="entry name" value="ABC TRANSPORTER, ATP-BINDING PROTEIN"/>
    <property type="match status" value="1"/>
</dbReference>
<keyword evidence="9" id="KW-1185">Reference proteome</keyword>
<dbReference type="InterPro" id="IPR003439">
    <property type="entry name" value="ABC_transporter-like_ATP-bd"/>
</dbReference>
<proteinExistence type="inferred from homology"/>
<dbReference type="InterPro" id="IPR017871">
    <property type="entry name" value="ABC_transporter-like_CS"/>
</dbReference>
<organism evidence="8 9">
    <name type="scientific">Pseudofrankia inefficax (strain DSM 45817 / CECT 9037 / DDB 130130 / EuI1c)</name>
    <name type="common">Frankia inefficax</name>
    <dbReference type="NCBI Taxonomy" id="298654"/>
    <lineage>
        <taxon>Bacteria</taxon>
        <taxon>Bacillati</taxon>
        <taxon>Actinomycetota</taxon>
        <taxon>Actinomycetes</taxon>
        <taxon>Frankiales</taxon>
        <taxon>Frankiaceae</taxon>
        <taxon>Pseudofrankia</taxon>
    </lineage>
</organism>
<dbReference type="InterPro" id="IPR003593">
    <property type="entry name" value="AAA+_ATPase"/>
</dbReference>
<dbReference type="EMBL" id="CP002299">
    <property type="protein sequence ID" value="ADP80636.1"/>
    <property type="molecule type" value="Genomic_DNA"/>
</dbReference>
<dbReference type="GO" id="GO:0008239">
    <property type="term" value="F:dipeptidyl-peptidase activity"/>
    <property type="evidence" value="ECO:0007669"/>
    <property type="project" value="InterPro"/>
</dbReference>
<dbReference type="GO" id="GO:0005524">
    <property type="term" value="F:ATP binding"/>
    <property type="evidence" value="ECO:0007669"/>
    <property type="project" value="UniProtKB-KW"/>
</dbReference>
<keyword evidence="4" id="KW-0378">Hydrolase</keyword>
<dbReference type="Gene3D" id="3.40.50.300">
    <property type="entry name" value="P-loop containing nucleotide triphosphate hydrolases"/>
    <property type="match status" value="1"/>
</dbReference>
<evidence type="ECO:0000313" key="9">
    <source>
        <dbReference type="Proteomes" id="UP000002484"/>
    </source>
</evidence>
<evidence type="ECO:0000256" key="1">
    <source>
        <dbReference type="ARBA" id="ARBA00005417"/>
    </source>
</evidence>
<dbReference type="Pfam" id="PF00005">
    <property type="entry name" value="ABC_tran"/>
    <property type="match status" value="1"/>
</dbReference>
<feature type="transmembrane region" description="Helical" evidence="6">
    <location>
        <begin position="582"/>
        <end position="601"/>
    </location>
</feature>
<dbReference type="InterPro" id="IPR008979">
    <property type="entry name" value="Galactose-bd-like_sf"/>
</dbReference>
<keyword evidence="6" id="KW-0812">Transmembrane</keyword>
<name>E3J403_PSEI1</name>
<dbReference type="SUPFAM" id="SSF52540">
    <property type="entry name" value="P-loop containing nucleoside triphosphate hydrolases"/>
    <property type="match status" value="1"/>
</dbReference>
<keyword evidence="6" id="KW-0472">Membrane</keyword>
<dbReference type="Gene3D" id="2.60.120.260">
    <property type="entry name" value="Galactose-binding domain-like"/>
    <property type="match status" value="1"/>
</dbReference>
<dbReference type="PROSITE" id="PS50893">
    <property type="entry name" value="ABC_TRANSPORTER_2"/>
    <property type="match status" value="1"/>
</dbReference>
<dbReference type="Proteomes" id="UP000002484">
    <property type="component" value="Chromosome"/>
</dbReference>
<keyword evidence="3" id="KW-0547">Nucleotide-binding</keyword>
<keyword evidence="6" id="KW-1133">Transmembrane helix</keyword>
<dbReference type="STRING" id="298654.FraEuI1c_2603"/>
<protein>
    <submittedName>
        <fullName evidence="8">ABC transporter related protein</fullName>
    </submittedName>
</protein>
<dbReference type="eggNOG" id="COG1131">
    <property type="taxonomic scope" value="Bacteria"/>
</dbReference>
<evidence type="ECO:0000256" key="5">
    <source>
        <dbReference type="ARBA" id="ARBA00022840"/>
    </source>
</evidence>
<accession>E3J403</accession>
<evidence type="ECO:0000256" key="4">
    <source>
        <dbReference type="ARBA" id="ARBA00022801"/>
    </source>
</evidence>
<dbReference type="GO" id="GO:0016887">
    <property type="term" value="F:ATP hydrolysis activity"/>
    <property type="evidence" value="ECO:0007669"/>
    <property type="project" value="InterPro"/>
</dbReference>
<dbReference type="Pfam" id="PF08530">
    <property type="entry name" value="PepX_C"/>
    <property type="match status" value="1"/>
</dbReference>